<evidence type="ECO:0000259" key="7">
    <source>
        <dbReference type="Pfam" id="PF04423"/>
    </source>
</evidence>
<dbReference type="GO" id="GO:0070192">
    <property type="term" value="P:chromosome organization involved in meiotic cell cycle"/>
    <property type="evidence" value="ECO:0007669"/>
    <property type="project" value="TreeGrafter"/>
</dbReference>
<evidence type="ECO:0000313" key="8">
    <source>
        <dbReference type="Proteomes" id="UP000095283"/>
    </source>
</evidence>
<dbReference type="Proteomes" id="UP000095283">
    <property type="component" value="Unplaced"/>
</dbReference>
<evidence type="ECO:0000256" key="1">
    <source>
        <dbReference type="ARBA" id="ARBA00022723"/>
    </source>
</evidence>
<keyword evidence="8" id="KW-1185">Reference proteome</keyword>
<evidence type="ECO:0000313" key="9">
    <source>
        <dbReference type="WBParaSite" id="Hba_18542"/>
    </source>
</evidence>
<dbReference type="PANTHER" id="PTHR18867:SF12">
    <property type="entry name" value="DNA REPAIR PROTEIN RAD50"/>
    <property type="match status" value="1"/>
</dbReference>
<dbReference type="GO" id="GO:0000794">
    <property type="term" value="C:condensed nuclear chromosome"/>
    <property type="evidence" value="ECO:0007669"/>
    <property type="project" value="TreeGrafter"/>
</dbReference>
<protein>
    <submittedName>
        <fullName evidence="9">Zinc-hook domain-containing protein</fullName>
    </submittedName>
</protein>
<dbReference type="WBParaSite" id="Hba_18542">
    <property type="protein sequence ID" value="Hba_18542"/>
    <property type="gene ID" value="Hba_18542"/>
</dbReference>
<feature type="coiled-coil region" evidence="6">
    <location>
        <begin position="190"/>
        <end position="224"/>
    </location>
</feature>
<dbReference type="GO" id="GO:0043047">
    <property type="term" value="F:single-stranded telomeric DNA binding"/>
    <property type="evidence" value="ECO:0007669"/>
    <property type="project" value="TreeGrafter"/>
</dbReference>
<evidence type="ECO:0000256" key="6">
    <source>
        <dbReference type="SAM" id="Coils"/>
    </source>
</evidence>
<proteinExistence type="predicted"/>
<dbReference type="GO" id="GO:0007004">
    <property type="term" value="P:telomere maintenance via telomerase"/>
    <property type="evidence" value="ECO:0007669"/>
    <property type="project" value="TreeGrafter"/>
</dbReference>
<sequence length="599" mass="70622">MDQRTYLIYIEDRDNCSAIRTDSIEKIQNLNTRIKEYNVIIRDTNEKLLKLDDYERKGELKRTELRLLTERLNGMRVTAYPGSEEDIRQELQRMEESSEYRYLETEKEQLLGKIQDTEKELLIMRKDRKSAEEQMVKFMSINMVRRDLLGEIDVLEMEIRSSFNLPQHGSFVGKINDLIAKRQEDLETLKTESLHQLESAQRSVDEAQAEYAKLMCELKTCSEMIDRGEMNIKEAEIKLNMRESSKEEFRFLAFFKYCHYSCKIIFQIDSLRLQYREAEKFEDLEKEIEKKRIETNEAHDRLADLIRKHKDGYVGVFGSMPAGPWSDKILSVANSTQIKLKEVEDNFKQAELEFDRTSQSLNQLEIEDEKTHNEIKELKQKIWDVSTNFCNLLLSLLHYSIFINRSVAVLLWMSLQHYQISVASYLLHVRSLHLLTRKRRNTISYRQELYESWGEETNKTSCCPLCERKFGNQAGANELTNKLMNLSRSLPDEIEFLSERVAKHEEQERKYSDALVYVEQLRKIEEEKITEIQNGISTLKRMATSNSVILKSKQEEFDKISLISKTIVKIQANMKRSTVIFPLQKSKYFVSKSELLRIS</sequence>
<dbReference type="GO" id="GO:0046872">
    <property type="term" value="F:metal ion binding"/>
    <property type="evidence" value="ECO:0007669"/>
    <property type="project" value="UniProtKB-KW"/>
</dbReference>
<dbReference type="GO" id="GO:0003691">
    <property type="term" value="F:double-stranded telomeric DNA binding"/>
    <property type="evidence" value="ECO:0007669"/>
    <property type="project" value="TreeGrafter"/>
</dbReference>
<evidence type="ECO:0000256" key="3">
    <source>
        <dbReference type="ARBA" id="ARBA00022833"/>
    </source>
</evidence>
<dbReference type="GO" id="GO:0005524">
    <property type="term" value="F:ATP binding"/>
    <property type="evidence" value="ECO:0007669"/>
    <property type="project" value="UniProtKB-KW"/>
</dbReference>
<feature type="coiled-coil region" evidence="6">
    <location>
        <begin position="100"/>
        <end position="134"/>
    </location>
</feature>
<dbReference type="AlphaFoldDB" id="A0A1I7XMK1"/>
<dbReference type="InterPro" id="IPR013134">
    <property type="entry name" value="Zn_hook_RAD50"/>
</dbReference>
<name>A0A1I7XMK1_HETBA</name>
<evidence type="ECO:0000256" key="5">
    <source>
        <dbReference type="ARBA" id="ARBA00023054"/>
    </source>
</evidence>
<reference evidence="9" key="1">
    <citation type="submission" date="2016-11" db="UniProtKB">
        <authorList>
            <consortium name="WormBaseParasite"/>
        </authorList>
    </citation>
    <scope>IDENTIFICATION</scope>
</reference>
<keyword evidence="2" id="KW-0547">Nucleotide-binding</keyword>
<dbReference type="GO" id="GO:0030870">
    <property type="term" value="C:Mre11 complex"/>
    <property type="evidence" value="ECO:0007669"/>
    <property type="project" value="TreeGrafter"/>
</dbReference>
<dbReference type="PANTHER" id="PTHR18867">
    <property type="entry name" value="RAD50"/>
    <property type="match status" value="1"/>
</dbReference>
<evidence type="ECO:0000256" key="4">
    <source>
        <dbReference type="ARBA" id="ARBA00022840"/>
    </source>
</evidence>
<dbReference type="GO" id="GO:0006302">
    <property type="term" value="P:double-strand break repair"/>
    <property type="evidence" value="ECO:0007669"/>
    <property type="project" value="TreeGrafter"/>
</dbReference>
<organism evidence="8 9">
    <name type="scientific">Heterorhabditis bacteriophora</name>
    <name type="common">Entomopathogenic nematode worm</name>
    <dbReference type="NCBI Taxonomy" id="37862"/>
    <lineage>
        <taxon>Eukaryota</taxon>
        <taxon>Metazoa</taxon>
        <taxon>Ecdysozoa</taxon>
        <taxon>Nematoda</taxon>
        <taxon>Chromadorea</taxon>
        <taxon>Rhabditida</taxon>
        <taxon>Rhabditina</taxon>
        <taxon>Rhabditomorpha</taxon>
        <taxon>Strongyloidea</taxon>
        <taxon>Heterorhabditidae</taxon>
        <taxon>Heterorhabditis</taxon>
    </lineage>
</organism>
<keyword evidence="4" id="KW-0067">ATP-binding</keyword>
<dbReference type="GO" id="GO:0051880">
    <property type="term" value="F:G-quadruplex DNA binding"/>
    <property type="evidence" value="ECO:0007669"/>
    <property type="project" value="TreeGrafter"/>
</dbReference>
<keyword evidence="1" id="KW-0479">Metal-binding</keyword>
<evidence type="ECO:0000256" key="2">
    <source>
        <dbReference type="ARBA" id="ARBA00022741"/>
    </source>
</evidence>
<dbReference type="Pfam" id="PF04423">
    <property type="entry name" value="Rad50_zn_hook"/>
    <property type="match status" value="1"/>
</dbReference>
<feature type="domain" description="Zinc-hook" evidence="7">
    <location>
        <begin position="448"/>
        <end position="494"/>
    </location>
</feature>
<accession>A0A1I7XMK1</accession>
<dbReference type="GO" id="GO:0000722">
    <property type="term" value="P:telomere maintenance via recombination"/>
    <property type="evidence" value="ECO:0007669"/>
    <property type="project" value="TreeGrafter"/>
</dbReference>
<keyword evidence="3" id="KW-0862">Zinc</keyword>
<keyword evidence="5 6" id="KW-0175">Coiled coil</keyword>
<feature type="coiled-coil region" evidence="6">
    <location>
        <begin position="333"/>
        <end position="381"/>
    </location>
</feature>